<name>A0ABV3Z8N8_9BACT</name>
<accession>A0ABV3Z8N8</accession>
<dbReference type="EMBL" id="JAULBC010000001">
    <property type="protein sequence ID" value="MEX6686222.1"/>
    <property type="molecule type" value="Genomic_DNA"/>
</dbReference>
<dbReference type="Pfam" id="PF19313">
    <property type="entry name" value="DUF5916"/>
    <property type="match status" value="1"/>
</dbReference>
<proteinExistence type="predicted"/>
<feature type="domain" description="DUF5916" evidence="3">
    <location>
        <begin position="236"/>
        <end position="341"/>
    </location>
</feature>
<organism evidence="4 5">
    <name type="scientific">Danxiaibacter flavus</name>
    <dbReference type="NCBI Taxonomy" id="3049108"/>
    <lineage>
        <taxon>Bacteria</taxon>
        <taxon>Pseudomonadati</taxon>
        <taxon>Bacteroidota</taxon>
        <taxon>Chitinophagia</taxon>
        <taxon>Chitinophagales</taxon>
        <taxon>Chitinophagaceae</taxon>
        <taxon>Danxiaibacter</taxon>
    </lineage>
</organism>
<dbReference type="Pfam" id="PF06452">
    <property type="entry name" value="CBM9_1"/>
    <property type="match status" value="1"/>
</dbReference>
<dbReference type="Gene3D" id="2.60.40.1190">
    <property type="match status" value="1"/>
</dbReference>
<dbReference type="CDD" id="cd09618">
    <property type="entry name" value="CBM9_like_2"/>
    <property type="match status" value="1"/>
</dbReference>
<dbReference type="Proteomes" id="UP001560573">
    <property type="component" value="Unassembled WGS sequence"/>
</dbReference>
<evidence type="ECO:0000259" key="3">
    <source>
        <dbReference type="Pfam" id="PF19313"/>
    </source>
</evidence>
<evidence type="ECO:0000313" key="4">
    <source>
        <dbReference type="EMBL" id="MEX6686222.1"/>
    </source>
</evidence>
<dbReference type="InterPro" id="IPR010502">
    <property type="entry name" value="Carb-bd_dom_fam9"/>
</dbReference>
<evidence type="ECO:0000256" key="1">
    <source>
        <dbReference type="SAM" id="SignalP"/>
    </source>
</evidence>
<dbReference type="RefSeq" id="WP_369327613.1">
    <property type="nucleotide sequence ID" value="NZ_JAULBC010000001.1"/>
</dbReference>
<keyword evidence="5" id="KW-1185">Reference proteome</keyword>
<evidence type="ECO:0000313" key="5">
    <source>
        <dbReference type="Proteomes" id="UP001560573"/>
    </source>
</evidence>
<protein>
    <submittedName>
        <fullName evidence="4">DUF5916 domain-containing protein</fullName>
    </submittedName>
</protein>
<feature type="signal peptide" evidence="1">
    <location>
        <begin position="1"/>
        <end position="19"/>
    </location>
</feature>
<reference evidence="4 5" key="1">
    <citation type="submission" date="2023-07" db="EMBL/GenBank/DDBJ databases">
        <authorList>
            <person name="Lian W.-H."/>
        </authorList>
    </citation>
    <scope>NUCLEOTIDE SEQUENCE [LARGE SCALE GENOMIC DNA]</scope>
    <source>
        <strain evidence="4 5">SYSU DXS3180</strain>
    </source>
</reference>
<keyword evidence="1" id="KW-0732">Signal</keyword>
<feature type="chain" id="PRO_5046122270" evidence="1">
    <location>
        <begin position="20"/>
        <end position="725"/>
    </location>
</feature>
<evidence type="ECO:0000259" key="2">
    <source>
        <dbReference type="Pfam" id="PF06452"/>
    </source>
</evidence>
<comment type="caution">
    <text evidence="4">The sequence shown here is derived from an EMBL/GenBank/DDBJ whole genome shotgun (WGS) entry which is preliminary data.</text>
</comment>
<sequence>MKRLLICLLLCLCLREANAQKKNASFNLRIHRTLTPVTIDGIADDSAWKAAESTSQFWMVLPMDTSFANVRTDVSMSYDNNNLYVLATCHNFVKGRHMVESLRRDFGFLKNDNFIFFMDTFEDQTTGFSFGANAFGAQWDGAMYEGGKVDLNWDNKWTSVVKNYDDKWIFEAAIPFKTIRYKKDSKEWGINFSRNDLKTTEKSSWAPVPRQFPTASLAYTGTLVWDEPPPAPRSNISVIPYVLGSVSKSYDPHKDAVYKKDFGADAKIAVTSALNLDLTVRPDFSQVEVDKQVANLSRFELFFPERRQFFLENGDIFANFGYTDIRPFFSRRIGLGVPINYGARLSGKLDKNWRIGVMDMRTASVDETALPAQNFAVLSLQRKVFKRSNIAFIYVDKASMNYNPTAADSVKGVYQQYNRNIGLEYNLASSNNIWTGKAMALKSFAPNLKGNDWTYAGHLQYSSKKWLIYGQTQYVGNNYTAEVGYVPRRDYIKLNPQVSYYFFPKGGNILTHGPVFTSIYYFNTRFKQTDHSNVLSYLFTFRSKATLSLVTQNDYVQLLNPYDPTNTGKDTLARGTQHKWNTVGFDYVSAPQHLFTYTASFRYGGYYADGNLLTAASDIGYRFQPFVNITMSTSYNKLMLPQPWGNTSFLLVGPRIDITFTNKLFFTTYIQYNEQQKNLNINSRFQWRYKPASDLFLVYTDNYYPGPFAVKTRAFVLKFNYWWNI</sequence>
<feature type="domain" description="Carbohydrate-binding" evidence="2">
    <location>
        <begin position="39"/>
        <end position="200"/>
    </location>
</feature>
<dbReference type="SUPFAM" id="SSF49344">
    <property type="entry name" value="CBD9-like"/>
    <property type="match status" value="1"/>
</dbReference>
<dbReference type="InterPro" id="IPR045670">
    <property type="entry name" value="DUF5916"/>
</dbReference>
<gene>
    <name evidence="4" type="ORF">QTN47_01880</name>
</gene>